<geneLocation type="plasmid" evidence="1">
    <name>pRGRH1800</name>
</geneLocation>
<evidence type="ECO:0000313" key="1">
    <source>
        <dbReference type="EMBL" id="CRY97967.1"/>
    </source>
</evidence>
<proteinExistence type="predicted"/>
<reference evidence="1" key="1">
    <citation type="submission" date="2015-06" db="EMBL/GenBank/DDBJ databases">
        <authorList>
            <person name="Joergensen T."/>
        </authorList>
    </citation>
    <scope>NUCLEOTIDE SEQUENCE</scope>
    <source>
        <plasmid evidence="1">pRGRH1800</plasmid>
    </source>
</reference>
<protein>
    <submittedName>
        <fullName evidence="1">Uncharacterized protein</fullName>
    </submittedName>
</protein>
<reference evidence="1" key="2">
    <citation type="submission" date="2015-07" db="EMBL/GenBank/DDBJ databases">
        <title>Plasmids, circular viruses and viroids from rat gut.</title>
        <authorList>
            <person name="Jorgensen T.J."/>
            <person name="Hansen M.A."/>
            <person name="Xu Z."/>
            <person name="Tabak M.A."/>
            <person name="Sorensen S.J."/>
            <person name="Hansen L.H."/>
        </authorList>
    </citation>
    <scope>NUCLEOTIDE SEQUENCE</scope>
    <source>
        <plasmid evidence="1">pRGRH1800</plasmid>
    </source>
</reference>
<keyword evidence="1" id="KW-0614">Plasmid</keyword>
<dbReference type="EMBL" id="LN854299">
    <property type="protein sequence ID" value="CRY97967.1"/>
    <property type="molecule type" value="Genomic_DNA"/>
</dbReference>
<organism evidence="1">
    <name type="scientific">uncultured prokaryote</name>
    <dbReference type="NCBI Taxonomy" id="198431"/>
    <lineage>
        <taxon>unclassified sequences</taxon>
        <taxon>environmental samples</taxon>
    </lineage>
</organism>
<accession>A0A0H5QQK2</accession>
<dbReference type="AlphaFoldDB" id="A0A0H5QQK2"/>
<name>A0A0H5QQK2_9ZZZZ</name>
<sequence length="142" mass="16142">MALLGFIFILVLDKPFFESTSPTEVADNVFISIQIDNGETKLCIDNQSEYYFRTGLPDFADIEVYNDGKWTPIVDKKISLLMALVVPPNITSYETPYWSNATNSLESGFYRVKFSEILIQTSISRESTLETVRDTFVSFTIP</sequence>